<feature type="transmembrane region" description="Helical" evidence="1">
    <location>
        <begin position="42"/>
        <end position="62"/>
    </location>
</feature>
<dbReference type="Proteomes" id="UP000653156">
    <property type="component" value="Chromosome"/>
</dbReference>
<keyword evidence="1" id="KW-1133">Transmembrane helix</keyword>
<keyword evidence="1" id="KW-0472">Membrane</keyword>
<dbReference type="AlphaFoldDB" id="A0A892ZFJ5"/>
<keyword evidence="3" id="KW-1185">Reference proteome</keyword>
<accession>A0A892ZFJ5</accession>
<protein>
    <submittedName>
        <fullName evidence="2">Uncharacterized protein</fullName>
    </submittedName>
</protein>
<evidence type="ECO:0000256" key="1">
    <source>
        <dbReference type="SAM" id="Phobius"/>
    </source>
</evidence>
<keyword evidence="1" id="KW-0812">Transmembrane</keyword>
<organism evidence="2 3">
    <name type="scientific">Paralysiella testudinis</name>
    <dbReference type="NCBI Taxonomy" id="2809020"/>
    <lineage>
        <taxon>Bacteria</taxon>
        <taxon>Pseudomonadati</taxon>
        <taxon>Pseudomonadota</taxon>
        <taxon>Betaproteobacteria</taxon>
        <taxon>Neisseriales</taxon>
        <taxon>Neisseriaceae</taxon>
        <taxon>Paralysiella</taxon>
    </lineage>
</organism>
<proteinExistence type="predicted"/>
<dbReference type="RefSeq" id="WP_230339163.1">
    <property type="nucleotide sequence ID" value="NZ_CP069798.1"/>
</dbReference>
<gene>
    <name evidence="2" type="ORF">JQU52_14570</name>
</gene>
<name>A0A892ZFJ5_9NEIS</name>
<dbReference type="KEGG" id="ptes:JQU52_14570"/>
<sequence>MMIPVFDESALGALAFAALALWFGWRRFGHGLRDHGFGRGQTQIILAAGSAVIVLALLYYLFYR</sequence>
<evidence type="ECO:0000313" key="2">
    <source>
        <dbReference type="EMBL" id="QRQ81861.1"/>
    </source>
</evidence>
<reference evidence="2" key="1">
    <citation type="submission" date="2021-02" db="EMBL/GenBank/DDBJ databases">
        <title>Neisseriaceae sp. 26B isolated from the cloaca of a Common Toad-headed Turtle (Mesoclemmys nasuta).</title>
        <authorList>
            <person name="Spergser J."/>
            <person name="Busse H.-J."/>
        </authorList>
    </citation>
    <scope>NUCLEOTIDE SEQUENCE</scope>
    <source>
        <strain evidence="2">26B</strain>
    </source>
</reference>
<dbReference type="EMBL" id="CP069798">
    <property type="protein sequence ID" value="QRQ81861.1"/>
    <property type="molecule type" value="Genomic_DNA"/>
</dbReference>
<evidence type="ECO:0000313" key="3">
    <source>
        <dbReference type="Proteomes" id="UP000653156"/>
    </source>
</evidence>